<dbReference type="Pfam" id="PF07287">
    <property type="entry name" value="AtuA"/>
    <property type="match status" value="1"/>
</dbReference>
<evidence type="ECO:0000313" key="3">
    <source>
        <dbReference type="Proteomes" id="UP001549320"/>
    </source>
</evidence>
<protein>
    <recommendedName>
        <fullName evidence="1">Acyclic terpene utilisation N-terminal domain-containing protein</fullName>
    </recommendedName>
</protein>
<evidence type="ECO:0000259" key="1">
    <source>
        <dbReference type="Pfam" id="PF07287"/>
    </source>
</evidence>
<gene>
    <name evidence="2" type="ORF">ABIE13_003471</name>
</gene>
<comment type="caution">
    <text evidence="2">The sequence shown here is derived from an EMBL/GenBank/DDBJ whole genome shotgun (WGS) entry which is preliminary data.</text>
</comment>
<sequence length="451" mass="48327">MTKTSNTIRIGTGAGFADDRFAPAVELAEKGELDYLVFECLAERTIARETLSRLRDEQRGYSPLLVPRLEAVLGPCMRQGTRIVANMGAANPLAAGREVIQTSKRLGLPEVRCAVLLGDDVSELIRANPQLPLMESNEPVDTLMARLVSANAYLGADAIARALDTGAQVVMTGRVADPSLFSGVALHHFGWQEDDLERMASATAMGHLLECCAQVSGGCFADPGRKDVDDLASLGFPFADIDAAGGLSISKLPGTGGRVDLATCKEQLLYEVHDPFTYLTPDCVLDITDVELHQLAKDRVGVTGAKARPKTDTYKVSVGYRDGYIGEGQVSYAGINAVARAKLAAEVVQERLKRSGHSYSEVRVDLIGISSLHGRTDRAAEPYEVRLRIAARTEDRRAAEAVGFETRTLHVNGPTGGGGGADPVVREVLAVQSVLIPKALVDAQVRIQEVH</sequence>
<dbReference type="PANTHER" id="PTHR47472:SF1">
    <property type="entry name" value="DUF1446-DOMAIN-CONTAINING PROTEIN"/>
    <property type="match status" value="1"/>
</dbReference>
<proteinExistence type="predicted"/>
<dbReference type="EMBL" id="JBEPSH010000006">
    <property type="protein sequence ID" value="MET4578355.1"/>
    <property type="molecule type" value="Genomic_DNA"/>
</dbReference>
<feature type="domain" description="Acyclic terpene utilisation N-terminal" evidence="1">
    <location>
        <begin position="8"/>
        <end position="446"/>
    </location>
</feature>
<organism evidence="2 3">
    <name type="scientific">Ottowia thiooxydans</name>
    <dbReference type="NCBI Taxonomy" id="219182"/>
    <lineage>
        <taxon>Bacteria</taxon>
        <taxon>Pseudomonadati</taxon>
        <taxon>Pseudomonadota</taxon>
        <taxon>Betaproteobacteria</taxon>
        <taxon>Burkholderiales</taxon>
        <taxon>Comamonadaceae</taxon>
        <taxon>Ottowia</taxon>
    </lineage>
</organism>
<dbReference type="RefSeq" id="WP_354445514.1">
    <property type="nucleotide sequence ID" value="NZ_JBEPSH010000006.1"/>
</dbReference>
<reference evidence="2 3" key="1">
    <citation type="submission" date="2024-06" db="EMBL/GenBank/DDBJ databases">
        <title>Sorghum-associated microbial communities from plants grown in Nebraska, USA.</title>
        <authorList>
            <person name="Schachtman D."/>
        </authorList>
    </citation>
    <scope>NUCLEOTIDE SEQUENCE [LARGE SCALE GENOMIC DNA]</scope>
    <source>
        <strain evidence="2 3">2709</strain>
    </source>
</reference>
<evidence type="ECO:0000313" key="2">
    <source>
        <dbReference type="EMBL" id="MET4578355.1"/>
    </source>
</evidence>
<keyword evidence="3" id="KW-1185">Reference proteome</keyword>
<name>A0ABV2QCL0_9BURK</name>
<dbReference type="PANTHER" id="PTHR47472">
    <property type="entry name" value="PROPIONYL-COA CARBOXYLASE"/>
    <property type="match status" value="1"/>
</dbReference>
<dbReference type="InterPro" id="IPR010839">
    <property type="entry name" value="AtuA_N"/>
</dbReference>
<dbReference type="Proteomes" id="UP001549320">
    <property type="component" value="Unassembled WGS sequence"/>
</dbReference>
<accession>A0ABV2QCL0</accession>